<evidence type="ECO:0000256" key="1">
    <source>
        <dbReference type="SAM" id="MobiDB-lite"/>
    </source>
</evidence>
<proteinExistence type="predicted"/>
<evidence type="ECO:0000313" key="2">
    <source>
        <dbReference type="EMBL" id="DAD93692.1"/>
    </source>
</evidence>
<sequence>MEEFIQEITIECCNESRQTKIPEQKKASRVDKLNSRSSHGNF</sequence>
<organism evidence="2">
    <name type="scientific">Siphoviridae sp. ctLmu1</name>
    <dbReference type="NCBI Taxonomy" id="2826253"/>
    <lineage>
        <taxon>Viruses</taxon>
        <taxon>Duplodnaviria</taxon>
        <taxon>Heunggongvirae</taxon>
        <taxon>Uroviricota</taxon>
        <taxon>Caudoviricetes</taxon>
    </lineage>
</organism>
<reference evidence="2" key="1">
    <citation type="journal article" date="2021" name="Proc. Natl. Acad. Sci. U.S.A.">
        <title>A Catalog of Tens of Thousands of Viruses from Human Metagenomes Reveals Hidden Associations with Chronic Diseases.</title>
        <authorList>
            <person name="Tisza M.J."/>
            <person name="Buck C.B."/>
        </authorList>
    </citation>
    <scope>NUCLEOTIDE SEQUENCE</scope>
    <source>
        <strain evidence="2">CtLmu1</strain>
    </source>
</reference>
<name>A0A8S5NH61_9CAUD</name>
<feature type="region of interest" description="Disordered" evidence="1">
    <location>
        <begin position="16"/>
        <end position="42"/>
    </location>
</feature>
<dbReference type="EMBL" id="BK015164">
    <property type="protein sequence ID" value="DAD93692.1"/>
    <property type="molecule type" value="Genomic_DNA"/>
</dbReference>
<accession>A0A8S5NH61</accession>
<protein>
    <submittedName>
        <fullName evidence="2">Uncharacterized protein</fullName>
    </submittedName>
</protein>
<feature type="compositionally biased region" description="Basic and acidic residues" evidence="1">
    <location>
        <begin position="17"/>
        <end position="34"/>
    </location>
</feature>